<dbReference type="Proteomes" id="UP000054826">
    <property type="component" value="Unassembled WGS sequence"/>
</dbReference>
<name>A0A0V1FE86_TRIPS</name>
<keyword evidence="6" id="KW-1185">Reference proteome</keyword>
<sequence>MKCLRWYKILTISNQHFKLKLTLHLIIINSERDFSKDKQYSRCLCIKYPSETKNSLQITRAFGFSRRMVR</sequence>
<protein>
    <submittedName>
        <fullName evidence="2">Uncharacterized protein</fullName>
    </submittedName>
</protein>
<dbReference type="EMBL" id="JYDT01000116">
    <property type="protein sequence ID" value="KRY84359.1"/>
    <property type="molecule type" value="Genomic_DNA"/>
</dbReference>
<evidence type="ECO:0000313" key="4">
    <source>
        <dbReference type="Proteomes" id="UP000054632"/>
    </source>
</evidence>
<organism evidence="2 6">
    <name type="scientific">Trichinella pseudospiralis</name>
    <name type="common">Parasitic roundworm</name>
    <dbReference type="NCBI Taxonomy" id="6337"/>
    <lineage>
        <taxon>Eukaryota</taxon>
        <taxon>Metazoa</taxon>
        <taxon>Ecdysozoa</taxon>
        <taxon>Nematoda</taxon>
        <taxon>Enoplea</taxon>
        <taxon>Dorylaimia</taxon>
        <taxon>Trichinellida</taxon>
        <taxon>Trichinellidae</taxon>
        <taxon>Trichinella</taxon>
    </lineage>
</organism>
<dbReference type="Proteomes" id="UP000054995">
    <property type="component" value="Unassembled WGS sequence"/>
</dbReference>
<evidence type="ECO:0000313" key="2">
    <source>
        <dbReference type="EMBL" id="KRY84359.1"/>
    </source>
</evidence>
<proteinExistence type="predicted"/>
<evidence type="ECO:0000313" key="5">
    <source>
        <dbReference type="Proteomes" id="UP000054826"/>
    </source>
</evidence>
<gene>
    <name evidence="1" type="ORF">T4A_4252</name>
    <name evidence="3" type="ORF">T4C_11521</name>
    <name evidence="2" type="ORF">T4D_9995</name>
</gene>
<evidence type="ECO:0000313" key="1">
    <source>
        <dbReference type="EMBL" id="KRY70992.1"/>
    </source>
</evidence>
<comment type="caution">
    <text evidence="2">The sequence shown here is derived from an EMBL/GenBank/DDBJ whole genome shotgun (WGS) entry which is preliminary data.</text>
</comment>
<reference evidence="4 5" key="1">
    <citation type="submission" date="2015-01" db="EMBL/GenBank/DDBJ databases">
        <title>Evolution of Trichinella species and genotypes.</title>
        <authorList>
            <person name="Korhonen P.K."/>
            <person name="Edoardo P."/>
            <person name="Giuseppe L.R."/>
            <person name="Gasser R.B."/>
        </authorList>
    </citation>
    <scope>NUCLEOTIDE SEQUENCE [LARGE SCALE GENOMIC DNA]</scope>
    <source>
        <strain evidence="1">ISS13</strain>
        <strain evidence="3">ISS176</strain>
        <strain evidence="2">ISS470</strain>
    </source>
</reference>
<dbReference type="EMBL" id="JYDR01000064">
    <property type="protein sequence ID" value="KRY70992.1"/>
    <property type="molecule type" value="Genomic_DNA"/>
</dbReference>
<dbReference type="AlphaFoldDB" id="A0A0V1FE86"/>
<evidence type="ECO:0000313" key="6">
    <source>
        <dbReference type="Proteomes" id="UP000054995"/>
    </source>
</evidence>
<dbReference type="OrthoDB" id="10345178at2759"/>
<dbReference type="EMBL" id="JYDV01000005">
    <property type="protein sequence ID" value="KRZ44535.1"/>
    <property type="molecule type" value="Genomic_DNA"/>
</dbReference>
<dbReference type="Proteomes" id="UP000054632">
    <property type="component" value="Unassembled WGS sequence"/>
</dbReference>
<accession>A0A0V1FE86</accession>
<evidence type="ECO:0000313" key="3">
    <source>
        <dbReference type="EMBL" id="KRZ44535.1"/>
    </source>
</evidence>